<keyword evidence="2" id="KW-0677">Repeat</keyword>
<dbReference type="GO" id="GO:0005634">
    <property type="term" value="C:nucleus"/>
    <property type="evidence" value="ECO:0007669"/>
    <property type="project" value="TreeGrafter"/>
</dbReference>
<evidence type="ECO:0000313" key="10">
    <source>
        <dbReference type="EMBL" id="ORX57883.1"/>
    </source>
</evidence>
<gene>
    <name evidence="10" type="ORF">BCR36DRAFT_580451</name>
</gene>
<dbReference type="PROSITE" id="PS50157">
    <property type="entry name" value="ZINC_FINGER_C2H2_2"/>
    <property type="match status" value="3"/>
</dbReference>
<protein>
    <recommendedName>
        <fullName evidence="9">C2H2-type domain-containing protein</fullName>
    </recommendedName>
</protein>
<feature type="domain" description="C2H2-type" evidence="9">
    <location>
        <begin position="639"/>
        <end position="666"/>
    </location>
</feature>
<feature type="domain" description="C2H2-type" evidence="9">
    <location>
        <begin position="611"/>
        <end position="638"/>
    </location>
</feature>
<evidence type="ECO:0000256" key="4">
    <source>
        <dbReference type="ARBA" id="ARBA00022833"/>
    </source>
</evidence>
<keyword evidence="4" id="KW-0862">Zinc</keyword>
<dbReference type="InterPro" id="IPR052795">
    <property type="entry name" value="RREB1"/>
</dbReference>
<dbReference type="Proteomes" id="UP000193719">
    <property type="component" value="Unassembled WGS sequence"/>
</dbReference>
<feature type="domain" description="C2H2-type" evidence="9">
    <location>
        <begin position="667"/>
        <end position="694"/>
    </location>
</feature>
<dbReference type="GO" id="GO:0001228">
    <property type="term" value="F:DNA-binding transcription activator activity, RNA polymerase II-specific"/>
    <property type="evidence" value="ECO:0007669"/>
    <property type="project" value="TreeGrafter"/>
</dbReference>
<evidence type="ECO:0000256" key="5">
    <source>
        <dbReference type="ARBA" id="ARBA00023015"/>
    </source>
</evidence>
<dbReference type="InterPro" id="IPR013087">
    <property type="entry name" value="Znf_C2H2_type"/>
</dbReference>
<evidence type="ECO:0000259" key="9">
    <source>
        <dbReference type="PROSITE" id="PS50157"/>
    </source>
</evidence>
<evidence type="ECO:0000256" key="7">
    <source>
        <dbReference type="PROSITE-ProRule" id="PRU00042"/>
    </source>
</evidence>
<evidence type="ECO:0000256" key="6">
    <source>
        <dbReference type="ARBA" id="ARBA00023163"/>
    </source>
</evidence>
<reference evidence="10 11" key="1">
    <citation type="submission" date="2016-08" db="EMBL/GenBank/DDBJ databases">
        <title>Genomes of anaerobic fungi encode conserved fungal cellulosomes for biomass hydrolysis.</title>
        <authorList>
            <consortium name="DOE Joint Genome Institute"/>
            <person name="Haitjema C.H."/>
            <person name="Gilmore S.P."/>
            <person name="Henske J.K."/>
            <person name="Solomon K.V."/>
            <person name="De Groot R."/>
            <person name="Kuo A."/>
            <person name="Mondo S.J."/>
            <person name="Salamov A.A."/>
            <person name="Labutti K."/>
            <person name="Zhao Z."/>
            <person name="Chiniquy J."/>
            <person name="Barry K."/>
            <person name="Brewer H.M."/>
            <person name="Purvine S.O."/>
            <person name="Wright A.T."/>
            <person name="Boxma B."/>
            <person name="Van Alen T."/>
            <person name="Hackstein J.H."/>
            <person name="Baker S.E."/>
            <person name="Grigoriev I.V."/>
            <person name="O'Malley M.A."/>
        </authorList>
    </citation>
    <scope>NUCLEOTIDE SEQUENCE [LARGE SCALE GENOMIC DNA]</scope>
    <source>
        <strain evidence="11">finn</strain>
    </source>
</reference>
<keyword evidence="5" id="KW-0805">Transcription regulation</keyword>
<evidence type="ECO:0000256" key="8">
    <source>
        <dbReference type="SAM" id="MobiDB-lite"/>
    </source>
</evidence>
<dbReference type="GO" id="GO:0008270">
    <property type="term" value="F:zinc ion binding"/>
    <property type="evidence" value="ECO:0007669"/>
    <property type="project" value="UniProtKB-KW"/>
</dbReference>
<feature type="compositionally biased region" description="Low complexity" evidence="8">
    <location>
        <begin position="157"/>
        <end position="166"/>
    </location>
</feature>
<dbReference type="STRING" id="1754191.A0A1Y1VJJ9"/>
<dbReference type="PANTHER" id="PTHR46451">
    <property type="entry name" value="RAS-RESPONSIVE ELEMENT-BINDING PROTEIN 1"/>
    <property type="match status" value="1"/>
</dbReference>
<dbReference type="AlphaFoldDB" id="A0A1Y1VJJ9"/>
<keyword evidence="6" id="KW-0804">Transcription</keyword>
<evidence type="ECO:0000256" key="1">
    <source>
        <dbReference type="ARBA" id="ARBA00022723"/>
    </source>
</evidence>
<dbReference type="EMBL" id="MCFH01000005">
    <property type="protein sequence ID" value="ORX57883.1"/>
    <property type="molecule type" value="Genomic_DNA"/>
</dbReference>
<dbReference type="PANTHER" id="PTHR46451:SF1">
    <property type="entry name" value="RAS-RESPONSIVE ELEMENT-BINDING PROTEIN 1"/>
    <property type="match status" value="1"/>
</dbReference>
<feature type="compositionally biased region" description="Polar residues" evidence="8">
    <location>
        <begin position="146"/>
        <end position="156"/>
    </location>
</feature>
<dbReference type="SUPFAM" id="SSF57667">
    <property type="entry name" value="beta-beta-alpha zinc fingers"/>
    <property type="match status" value="2"/>
</dbReference>
<proteinExistence type="predicted"/>
<dbReference type="Gene3D" id="3.30.160.60">
    <property type="entry name" value="Classic Zinc Finger"/>
    <property type="match status" value="3"/>
</dbReference>
<comment type="caution">
    <text evidence="10">The sequence shown here is derived from an EMBL/GenBank/DDBJ whole genome shotgun (WGS) entry which is preliminary data.</text>
</comment>
<dbReference type="SMART" id="SM00355">
    <property type="entry name" value="ZnF_C2H2"/>
    <property type="match status" value="3"/>
</dbReference>
<dbReference type="OrthoDB" id="8922241at2759"/>
<dbReference type="GO" id="GO:0000978">
    <property type="term" value="F:RNA polymerase II cis-regulatory region sequence-specific DNA binding"/>
    <property type="evidence" value="ECO:0007669"/>
    <property type="project" value="TreeGrafter"/>
</dbReference>
<evidence type="ECO:0000256" key="3">
    <source>
        <dbReference type="ARBA" id="ARBA00022771"/>
    </source>
</evidence>
<accession>A0A1Y1VJJ9</accession>
<dbReference type="Pfam" id="PF00096">
    <property type="entry name" value="zf-C2H2"/>
    <property type="match status" value="1"/>
</dbReference>
<keyword evidence="3 7" id="KW-0863">Zinc-finger</keyword>
<dbReference type="PROSITE" id="PS00028">
    <property type="entry name" value="ZINC_FINGER_C2H2_1"/>
    <property type="match status" value="2"/>
</dbReference>
<reference evidence="10 11" key="2">
    <citation type="submission" date="2016-08" db="EMBL/GenBank/DDBJ databases">
        <title>Pervasive Adenine N6-methylation of Active Genes in Fungi.</title>
        <authorList>
            <consortium name="DOE Joint Genome Institute"/>
            <person name="Mondo S.J."/>
            <person name="Dannebaum R.O."/>
            <person name="Kuo R.C."/>
            <person name="Labutti K."/>
            <person name="Haridas S."/>
            <person name="Kuo A."/>
            <person name="Salamov A."/>
            <person name="Ahrendt S.R."/>
            <person name="Lipzen A."/>
            <person name="Sullivan W."/>
            <person name="Andreopoulos W.B."/>
            <person name="Clum A."/>
            <person name="Lindquist E."/>
            <person name="Daum C."/>
            <person name="Ramamoorthy G.K."/>
            <person name="Gryganskyi A."/>
            <person name="Culley D."/>
            <person name="Magnuson J.K."/>
            <person name="James T.Y."/>
            <person name="O'Malley M.A."/>
            <person name="Stajich J.E."/>
            <person name="Spatafora J.W."/>
            <person name="Visel A."/>
            <person name="Grigoriev I.V."/>
        </authorList>
    </citation>
    <scope>NUCLEOTIDE SEQUENCE [LARGE SCALE GENOMIC DNA]</scope>
    <source>
        <strain evidence="11">finn</strain>
    </source>
</reference>
<evidence type="ECO:0000313" key="11">
    <source>
        <dbReference type="Proteomes" id="UP000193719"/>
    </source>
</evidence>
<sequence length="709" mass="79935">MNSSNDYLMNDSNAFVSKNTLFCQSAENLVGEKKMGGEPLKQYFSVLADATEGINILPLPDKKSSLGIYNVAREKNNLSTPEPKEIQIPELSNSTTVTTVITPSIPFIQQNTGNFRNQHQNLKSYPLSPVSPKIRVNSPCSFIDSNATLTPSSRNDSSTPVSSLTLNSNSSVVDDYSFTQCNYENNSKNTFFNNNNPQLNTQTFFSNINNQRDLNTNDVNQNQSSTISQQTQENLNYVNINGNWKLHQQPLHHKKNTCFYDKRKQELKYLTPLRVEQNLESVSNITPTTIASSSSNIHQSPLINRLLLPKQSNANDIKVSFQYPTNCQVQVSLEQPNQANIQVGSMNTPSIIYSNNNVNNENNNNNNAVNYIPQVYVQSNSSVQQIVVQQPIQHVIYQPTVANDQYASNIMVQQLVKPIQQVIVQSNVPSVAASSVPINSPIERNSIYVPVQQQPQKSSQQNTIQQVVVQLQSIQNSSYQPTSTYLSTTTTPTLKGSSYEMISMNQGVAPSPSLNHQILPKIQPSKNDDIKRKESTTTIITPSSSPVLENNKPIEKHTVTINLSDFKPISSHINNFKNNKPAVLKYLPVKNKAIAKRKDDIYRVTKNSSHFKCDICQKEFLKHFQLKAHLRLHINEKPYKCEYCTRKFCRKHDLYRHVRIHTGDTPYICSNCFKGFARSDACTRHVRQNLCKRSVISYNPETGKVEVAI</sequence>
<dbReference type="InterPro" id="IPR036236">
    <property type="entry name" value="Znf_C2H2_sf"/>
</dbReference>
<dbReference type="FunFam" id="3.30.160.60:FF:000032">
    <property type="entry name" value="Krueppel-like factor 4"/>
    <property type="match status" value="1"/>
</dbReference>
<evidence type="ECO:0000256" key="2">
    <source>
        <dbReference type="ARBA" id="ARBA00022737"/>
    </source>
</evidence>
<organism evidence="10 11">
    <name type="scientific">Piromyces finnis</name>
    <dbReference type="NCBI Taxonomy" id="1754191"/>
    <lineage>
        <taxon>Eukaryota</taxon>
        <taxon>Fungi</taxon>
        <taxon>Fungi incertae sedis</taxon>
        <taxon>Chytridiomycota</taxon>
        <taxon>Chytridiomycota incertae sedis</taxon>
        <taxon>Neocallimastigomycetes</taxon>
        <taxon>Neocallimastigales</taxon>
        <taxon>Neocallimastigaceae</taxon>
        <taxon>Piromyces</taxon>
    </lineage>
</organism>
<feature type="region of interest" description="Disordered" evidence="8">
    <location>
        <begin position="146"/>
        <end position="166"/>
    </location>
</feature>
<name>A0A1Y1VJJ9_9FUNG</name>
<keyword evidence="1" id="KW-0479">Metal-binding</keyword>
<keyword evidence="11" id="KW-1185">Reference proteome</keyword>